<accession>A0A9P0LQE3</accession>
<feature type="transmembrane region" description="Helical" evidence="1">
    <location>
        <begin position="42"/>
        <end position="60"/>
    </location>
</feature>
<keyword evidence="1" id="KW-0472">Membrane</keyword>
<proteinExistence type="predicted"/>
<evidence type="ECO:0000313" key="2">
    <source>
        <dbReference type="EMBL" id="CAH1997968.1"/>
    </source>
</evidence>
<keyword evidence="3" id="KW-1185">Reference proteome</keyword>
<name>A0A9P0LQE3_ACAOB</name>
<protein>
    <submittedName>
        <fullName evidence="2">Uncharacterized protein</fullName>
    </submittedName>
</protein>
<evidence type="ECO:0000313" key="3">
    <source>
        <dbReference type="Proteomes" id="UP001152888"/>
    </source>
</evidence>
<comment type="caution">
    <text evidence="2">The sequence shown here is derived from an EMBL/GenBank/DDBJ whole genome shotgun (WGS) entry which is preliminary data.</text>
</comment>
<organism evidence="2 3">
    <name type="scientific">Acanthoscelides obtectus</name>
    <name type="common">Bean weevil</name>
    <name type="synonym">Bruchus obtectus</name>
    <dbReference type="NCBI Taxonomy" id="200917"/>
    <lineage>
        <taxon>Eukaryota</taxon>
        <taxon>Metazoa</taxon>
        <taxon>Ecdysozoa</taxon>
        <taxon>Arthropoda</taxon>
        <taxon>Hexapoda</taxon>
        <taxon>Insecta</taxon>
        <taxon>Pterygota</taxon>
        <taxon>Neoptera</taxon>
        <taxon>Endopterygota</taxon>
        <taxon>Coleoptera</taxon>
        <taxon>Polyphaga</taxon>
        <taxon>Cucujiformia</taxon>
        <taxon>Chrysomeloidea</taxon>
        <taxon>Chrysomelidae</taxon>
        <taxon>Bruchinae</taxon>
        <taxon>Bruchini</taxon>
        <taxon>Acanthoscelides</taxon>
    </lineage>
</organism>
<dbReference type="Proteomes" id="UP001152888">
    <property type="component" value="Unassembled WGS sequence"/>
</dbReference>
<dbReference type="EMBL" id="CAKOFQ010007310">
    <property type="protein sequence ID" value="CAH1997968.1"/>
    <property type="molecule type" value="Genomic_DNA"/>
</dbReference>
<reference evidence="2" key="1">
    <citation type="submission" date="2022-03" db="EMBL/GenBank/DDBJ databases">
        <authorList>
            <person name="Sayadi A."/>
        </authorList>
    </citation>
    <scope>NUCLEOTIDE SEQUENCE</scope>
</reference>
<sequence>MRLSCFSIFSVLIKNSIAIIENIVFISTFRNNHLRSDTKFYMVIMLLNFSCPCSTVLVPVQCSAQHLKI</sequence>
<evidence type="ECO:0000256" key="1">
    <source>
        <dbReference type="SAM" id="Phobius"/>
    </source>
</evidence>
<keyword evidence="1" id="KW-0812">Transmembrane</keyword>
<gene>
    <name evidence="2" type="ORF">ACAOBT_LOCUS24072</name>
</gene>
<dbReference type="AlphaFoldDB" id="A0A9P0LQE3"/>
<dbReference type="OrthoDB" id="26525at2759"/>
<keyword evidence="1" id="KW-1133">Transmembrane helix</keyword>